<dbReference type="HOGENOM" id="CLU_003575_0_0_1"/>
<proteinExistence type="predicted"/>
<dbReference type="GO" id="GO:0005886">
    <property type="term" value="C:plasma membrane"/>
    <property type="evidence" value="ECO:0007669"/>
    <property type="project" value="TreeGrafter"/>
</dbReference>
<dbReference type="GO" id="GO:0006816">
    <property type="term" value="P:calcium ion transport"/>
    <property type="evidence" value="ECO:0007669"/>
    <property type="project" value="TreeGrafter"/>
</dbReference>
<dbReference type="InterPro" id="IPR001024">
    <property type="entry name" value="PLAT/LH2_dom"/>
</dbReference>
<dbReference type="PANTHER" id="PTHR46730:SF1">
    <property type="entry name" value="PLAT DOMAIN-CONTAINING PROTEIN"/>
    <property type="match status" value="1"/>
</dbReference>
<feature type="domain" description="PLAT" evidence="7">
    <location>
        <begin position="624"/>
        <end position="741"/>
    </location>
</feature>
<evidence type="ECO:0000256" key="5">
    <source>
        <dbReference type="ARBA" id="ARBA00023136"/>
    </source>
</evidence>
<dbReference type="InterPro" id="IPR002859">
    <property type="entry name" value="PKD/REJ-like"/>
</dbReference>
<comment type="subcellular location">
    <subcellularLocation>
        <location evidence="1">Membrane</location>
    </subcellularLocation>
</comment>
<dbReference type="SUPFAM" id="SSF49723">
    <property type="entry name" value="Lipase/lipooxygenase domain (PLAT/LH2 domain)"/>
    <property type="match status" value="1"/>
</dbReference>
<evidence type="ECO:0000256" key="6">
    <source>
        <dbReference type="PROSITE-ProRule" id="PRU00152"/>
    </source>
</evidence>
<keyword evidence="9" id="KW-1185">Reference proteome</keyword>
<dbReference type="InterPro" id="IPR036392">
    <property type="entry name" value="PLAT/LH2_dom_sf"/>
</dbReference>
<gene>
    <name evidence="8" type="primary">Dwil\GK18298</name>
    <name evidence="8" type="ORF">Dwil_GK18298</name>
</gene>
<dbReference type="PROSITE" id="PS50095">
    <property type="entry name" value="PLAT"/>
    <property type="match status" value="1"/>
</dbReference>
<keyword evidence="3" id="KW-0677">Repeat</keyword>
<dbReference type="OrthoDB" id="2121937at2759"/>
<evidence type="ECO:0000256" key="4">
    <source>
        <dbReference type="ARBA" id="ARBA00022989"/>
    </source>
</evidence>
<keyword evidence="5" id="KW-0472">Membrane</keyword>
<dbReference type="Pfam" id="PF01477">
    <property type="entry name" value="PLAT"/>
    <property type="match status" value="1"/>
</dbReference>
<dbReference type="InParanoid" id="B4MZ54"/>
<dbReference type="STRING" id="7260.B4MZ54"/>
<dbReference type="Proteomes" id="UP000007798">
    <property type="component" value="Unassembled WGS sequence"/>
</dbReference>
<dbReference type="Pfam" id="PF02010">
    <property type="entry name" value="REJ"/>
    <property type="match status" value="1"/>
</dbReference>
<dbReference type="AlphaFoldDB" id="B4MZ54"/>
<evidence type="ECO:0000313" key="8">
    <source>
        <dbReference type="EMBL" id="EDW77450.2"/>
    </source>
</evidence>
<protein>
    <recommendedName>
        <fullName evidence="7">PLAT domain-containing protein</fullName>
    </recommendedName>
</protein>
<keyword evidence="4" id="KW-1133">Transmembrane helix</keyword>
<evidence type="ECO:0000313" key="9">
    <source>
        <dbReference type="Proteomes" id="UP000007798"/>
    </source>
</evidence>
<dbReference type="GO" id="GO:0005261">
    <property type="term" value="F:monoatomic cation channel activity"/>
    <property type="evidence" value="ECO:0007669"/>
    <property type="project" value="TreeGrafter"/>
</dbReference>
<accession>B4MZ54</accession>
<evidence type="ECO:0000256" key="2">
    <source>
        <dbReference type="ARBA" id="ARBA00022692"/>
    </source>
</evidence>
<comment type="caution">
    <text evidence="6">Lacks conserved residue(s) required for the propagation of feature annotation.</text>
</comment>
<dbReference type="PANTHER" id="PTHR46730">
    <property type="entry name" value="POLYCYSTIN-1"/>
    <property type="match status" value="1"/>
</dbReference>
<dbReference type="eggNOG" id="ENOG502QUWX">
    <property type="taxonomic scope" value="Eukaryota"/>
</dbReference>
<organism evidence="8 9">
    <name type="scientific">Drosophila willistoni</name>
    <name type="common">Fruit fly</name>
    <dbReference type="NCBI Taxonomy" id="7260"/>
    <lineage>
        <taxon>Eukaryota</taxon>
        <taxon>Metazoa</taxon>
        <taxon>Ecdysozoa</taxon>
        <taxon>Arthropoda</taxon>
        <taxon>Hexapoda</taxon>
        <taxon>Insecta</taxon>
        <taxon>Pterygota</taxon>
        <taxon>Neoptera</taxon>
        <taxon>Endopterygota</taxon>
        <taxon>Diptera</taxon>
        <taxon>Brachycera</taxon>
        <taxon>Muscomorpha</taxon>
        <taxon>Ephydroidea</taxon>
        <taxon>Drosophilidae</taxon>
        <taxon>Drosophila</taxon>
        <taxon>Sophophora</taxon>
    </lineage>
</organism>
<reference evidence="8 9" key="1">
    <citation type="journal article" date="2007" name="Nature">
        <title>Evolution of genes and genomes on the Drosophila phylogeny.</title>
        <authorList>
            <consortium name="Drosophila 12 Genomes Consortium"/>
            <person name="Clark A.G."/>
            <person name="Eisen M.B."/>
            <person name="Smith D.R."/>
            <person name="Bergman C.M."/>
            <person name="Oliver B."/>
            <person name="Markow T.A."/>
            <person name="Kaufman T.C."/>
            <person name="Kellis M."/>
            <person name="Gelbart W."/>
            <person name="Iyer V.N."/>
            <person name="Pollard D.A."/>
            <person name="Sackton T.B."/>
            <person name="Larracuente A.M."/>
            <person name="Singh N.D."/>
            <person name="Abad J.P."/>
            <person name="Abt D.N."/>
            <person name="Adryan B."/>
            <person name="Aguade M."/>
            <person name="Akashi H."/>
            <person name="Anderson W.W."/>
            <person name="Aquadro C.F."/>
            <person name="Ardell D.H."/>
            <person name="Arguello R."/>
            <person name="Artieri C.G."/>
            <person name="Barbash D.A."/>
            <person name="Barker D."/>
            <person name="Barsanti P."/>
            <person name="Batterham P."/>
            <person name="Batzoglou S."/>
            <person name="Begun D."/>
            <person name="Bhutkar A."/>
            <person name="Blanco E."/>
            <person name="Bosak S.A."/>
            <person name="Bradley R.K."/>
            <person name="Brand A.D."/>
            <person name="Brent M.R."/>
            <person name="Brooks A.N."/>
            <person name="Brown R.H."/>
            <person name="Butlin R.K."/>
            <person name="Caggese C."/>
            <person name="Calvi B.R."/>
            <person name="Bernardo de Carvalho A."/>
            <person name="Caspi A."/>
            <person name="Castrezana S."/>
            <person name="Celniker S.E."/>
            <person name="Chang J.L."/>
            <person name="Chapple C."/>
            <person name="Chatterji S."/>
            <person name="Chinwalla A."/>
            <person name="Civetta A."/>
            <person name="Clifton S.W."/>
            <person name="Comeron J.M."/>
            <person name="Costello J.C."/>
            <person name="Coyne J.A."/>
            <person name="Daub J."/>
            <person name="David R.G."/>
            <person name="Delcher A.L."/>
            <person name="Delehaunty K."/>
            <person name="Do C.B."/>
            <person name="Ebling H."/>
            <person name="Edwards K."/>
            <person name="Eickbush T."/>
            <person name="Evans J.D."/>
            <person name="Filipski A."/>
            <person name="Findeiss S."/>
            <person name="Freyhult E."/>
            <person name="Fulton L."/>
            <person name="Fulton R."/>
            <person name="Garcia A.C."/>
            <person name="Gardiner A."/>
            <person name="Garfield D.A."/>
            <person name="Garvin B.E."/>
            <person name="Gibson G."/>
            <person name="Gilbert D."/>
            <person name="Gnerre S."/>
            <person name="Godfrey J."/>
            <person name="Good R."/>
            <person name="Gotea V."/>
            <person name="Gravely B."/>
            <person name="Greenberg A.J."/>
            <person name="Griffiths-Jones S."/>
            <person name="Gross S."/>
            <person name="Guigo R."/>
            <person name="Gustafson E.A."/>
            <person name="Haerty W."/>
            <person name="Hahn M.W."/>
            <person name="Halligan D.L."/>
            <person name="Halpern A.L."/>
            <person name="Halter G.M."/>
            <person name="Han M.V."/>
            <person name="Heger A."/>
            <person name="Hillier L."/>
            <person name="Hinrichs A.S."/>
            <person name="Holmes I."/>
            <person name="Hoskins R.A."/>
            <person name="Hubisz M.J."/>
            <person name="Hultmark D."/>
            <person name="Huntley M.A."/>
            <person name="Jaffe D.B."/>
            <person name="Jagadeeshan S."/>
            <person name="Jeck W.R."/>
            <person name="Johnson J."/>
            <person name="Jones C.D."/>
            <person name="Jordan W.C."/>
            <person name="Karpen G.H."/>
            <person name="Kataoka E."/>
            <person name="Keightley P.D."/>
            <person name="Kheradpour P."/>
            <person name="Kirkness E.F."/>
            <person name="Koerich L.B."/>
            <person name="Kristiansen K."/>
            <person name="Kudrna D."/>
            <person name="Kulathinal R.J."/>
            <person name="Kumar S."/>
            <person name="Kwok R."/>
            <person name="Lander E."/>
            <person name="Langley C.H."/>
            <person name="Lapoint R."/>
            <person name="Lazzaro B.P."/>
            <person name="Lee S.J."/>
            <person name="Levesque L."/>
            <person name="Li R."/>
            <person name="Lin C.F."/>
            <person name="Lin M.F."/>
            <person name="Lindblad-Toh K."/>
            <person name="Llopart A."/>
            <person name="Long M."/>
            <person name="Low L."/>
            <person name="Lozovsky E."/>
            <person name="Lu J."/>
            <person name="Luo M."/>
            <person name="Machado C.A."/>
            <person name="Makalowski W."/>
            <person name="Marzo M."/>
            <person name="Matsuda M."/>
            <person name="Matzkin L."/>
            <person name="McAllister B."/>
            <person name="McBride C.S."/>
            <person name="McKernan B."/>
            <person name="McKernan K."/>
            <person name="Mendez-Lago M."/>
            <person name="Minx P."/>
            <person name="Mollenhauer M.U."/>
            <person name="Montooth K."/>
            <person name="Mount S.M."/>
            <person name="Mu X."/>
            <person name="Myers E."/>
            <person name="Negre B."/>
            <person name="Newfeld S."/>
            <person name="Nielsen R."/>
            <person name="Noor M.A."/>
            <person name="O'Grady P."/>
            <person name="Pachter L."/>
            <person name="Papaceit M."/>
            <person name="Parisi M.J."/>
            <person name="Parisi M."/>
            <person name="Parts L."/>
            <person name="Pedersen J.S."/>
            <person name="Pesole G."/>
            <person name="Phillippy A.M."/>
            <person name="Ponting C.P."/>
            <person name="Pop M."/>
            <person name="Porcelli D."/>
            <person name="Powell J.R."/>
            <person name="Prohaska S."/>
            <person name="Pruitt K."/>
            <person name="Puig M."/>
            <person name="Quesneville H."/>
            <person name="Ram K.R."/>
            <person name="Rand D."/>
            <person name="Rasmussen M.D."/>
            <person name="Reed L.K."/>
            <person name="Reenan R."/>
            <person name="Reily A."/>
            <person name="Remington K.A."/>
            <person name="Rieger T.T."/>
            <person name="Ritchie M.G."/>
            <person name="Robin C."/>
            <person name="Rogers Y.H."/>
            <person name="Rohde C."/>
            <person name="Rozas J."/>
            <person name="Rubenfield M.J."/>
            <person name="Ruiz A."/>
            <person name="Russo S."/>
            <person name="Salzberg S.L."/>
            <person name="Sanchez-Gracia A."/>
            <person name="Saranga D.J."/>
            <person name="Sato H."/>
            <person name="Schaeffer S.W."/>
            <person name="Schatz M.C."/>
            <person name="Schlenke T."/>
            <person name="Schwartz R."/>
            <person name="Segarra C."/>
            <person name="Singh R.S."/>
            <person name="Sirot L."/>
            <person name="Sirota M."/>
            <person name="Sisneros N.B."/>
            <person name="Smith C.D."/>
            <person name="Smith T.F."/>
            <person name="Spieth J."/>
            <person name="Stage D.E."/>
            <person name="Stark A."/>
            <person name="Stephan W."/>
            <person name="Strausberg R.L."/>
            <person name="Strempel S."/>
            <person name="Sturgill D."/>
            <person name="Sutton G."/>
            <person name="Sutton G.G."/>
            <person name="Tao W."/>
            <person name="Teichmann S."/>
            <person name="Tobari Y.N."/>
            <person name="Tomimura Y."/>
            <person name="Tsolas J.M."/>
            <person name="Valente V.L."/>
            <person name="Venter E."/>
            <person name="Venter J.C."/>
            <person name="Vicario S."/>
            <person name="Vieira F.G."/>
            <person name="Vilella A.J."/>
            <person name="Villasante A."/>
            <person name="Walenz B."/>
            <person name="Wang J."/>
            <person name="Wasserman M."/>
            <person name="Watts T."/>
            <person name="Wilson D."/>
            <person name="Wilson R.K."/>
            <person name="Wing R.A."/>
            <person name="Wolfner M.F."/>
            <person name="Wong A."/>
            <person name="Wong G.K."/>
            <person name="Wu C.I."/>
            <person name="Wu G."/>
            <person name="Yamamoto D."/>
            <person name="Yang H.P."/>
            <person name="Yang S.P."/>
            <person name="Yorke J.A."/>
            <person name="Yoshida K."/>
            <person name="Zdobnov E."/>
            <person name="Zhang P."/>
            <person name="Zhang Y."/>
            <person name="Zimin A.V."/>
            <person name="Baldwin J."/>
            <person name="Abdouelleil A."/>
            <person name="Abdulkadir J."/>
            <person name="Abebe A."/>
            <person name="Abera B."/>
            <person name="Abreu J."/>
            <person name="Acer S.C."/>
            <person name="Aftuck L."/>
            <person name="Alexander A."/>
            <person name="An P."/>
            <person name="Anderson E."/>
            <person name="Anderson S."/>
            <person name="Arachi H."/>
            <person name="Azer M."/>
            <person name="Bachantsang P."/>
            <person name="Barry A."/>
            <person name="Bayul T."/>
            <person name="Berlin A."/>
            <person name="Bessette D."/>
            <person name="Bloom T."/>
            <person name="Blye J."/>
            <person name="Boguslavskiy L."/>
            <person name="Bonnet C."/>
            <person name="Boukhgalter B."/>
            <person name="Bourzgui I."/>
            <person name="Brown A."/>
            <person name="Cahill P."/>
            <person name="Channer S."/>
            <person name="Cheshatsang Y."/>
            <person name="Chuda L."/>
            <person name="Citroen M."/>
            <person name="Collymore A."/>
            <person name="Cooke P."/>
            <person name="Costello M."/>
            <person name="D'Aco K."/>
            <person name="Daza R."/>
            <person name="De Haan G."/>
            <person name="DeGray S."/>
            <person name="DeMaso C."/>
            <person name="Dhargay N."/>
            <person name="Dooley K."/>
            <person name="Dooley E."/>
            <person name="Doricent M."/>
            <person name="Dorje P."/>
            <person name="Dorjee K."/>
            <person name="Dupes A."/>
            <person name="Elong R."/>
            <person name="Falk J."/>
            <person name="Farina A."/>
            <person name="Faro S."/>
            <person name="Ferguson D."/>
            <person name="Fisher S."/>
            <person name="Foley C.D."/>
            <person name="Franke A."/>
            <person name="Friedrich D."/>
            <person name="Gadbois L."/>
            <person name="Gearin G."/>
            <person name="Gearin C.R."/>
            <person name="Giannoukos G."/>
            <person name="Goode T."/>
            <person name="Graham J."/>
            <person name="Grandbois E."/>
            <person name="Grewal S."/>
            <person name="Gyaltsen K."/>
            <person name="Hafez N."/>
            <person name="Hagos B."/>
            <person name="Hall J."/>
            <person name="Henson C."/>
            <person name="Hollinger A."/>
            <person name="Honan T."/>
            <person name="Huard M.D."/>
            <person name="Hughes L."/>
            <person name="Hurhula B."/>
            <person name="Husby M.E."/>
            <person name="Kamat A."/>
            <person name="Kanga B."/>
            <person name="Kashin S."/>
            <person name="Khazanovich D."/>
            <person name="Kisner P."/>
            <person name="Lance K."/>
            <person name="Lara M."/>
            <person name="Lee W."/>
            <person name="Lennon N."/>
            <person name="Letendre F."/>
            <person name="LeVine R."/>
            <person name="Lipovsky A."/>
            <person name="Liu X."/>
            <person name="Liu J."/>
            <person name="Liu S."/>
            <person name="Lokyitsang T."/>
            <person name="Lokyitsang Y."/>
            <person name="Lubonja R."/>
            <person name="Lui A."/>
            <person name="MacDonald P."/>
            <person name="Magnisalis V."/>
            <person name="Maru K."/>
            <person name="Matthews C."/>
            <person name="McCusker W."/>
            <person name="McDonough S."/>
            <person name="Mehta T."/>
            <person name="Meldrim J."/>
            <person name="Meneus L."/>
            <person name="Mihai O."/>
            <person name="Mihalev A."/>
            <person name="Mihova T."/>
            <person name="Mittelman R."/>
            <person name="Mlenga V."/>
            <person name="Montmayeur A."/>
            <person name="Mulrain L."/>
            <person name="Navidi A."/>
            <person name="Naylor J."/>
            <person name="Negash T."/>
            <person name="Nguyen T."/>
            <person name="Nguyen N."/>
            <person name="Nicol R."/>
            <person name="Norbu C."/>
            <person name="Norbu N."/>
            <person name="Novod N."/>
            <person name="O'Neill B."/>
            <person name="Osman S."/>
            <person name="Markiewicz E."/>
            <person name="Oyono O.L."/>
            <person name="Patti C."/>
            <person name="Phunkhang P."/>
            <person name="Pierre F."/>
            <person name="Priest M."/>
            <person name="Raghuraman S."/>
            <person name="Rege F."/>
            <person name="Reyes R."/>
            <person name="Rise C."/>
            <person name="Rogov P."/>
            <person name="Ross K."/>
            <person name="Ryan E."/>
            <person name="Settipalli S."/>
            <person name="Shea T."/>
            <person name="Sherpa N."/>
            <person name="Shi L."/>
            <person name="Shih D."/>
            <person name="Sparrow T."/>
            <person name="Spaulding J."/>
            <person name="Stalker J."/>
            <person name="Stange-Thomann N."/>
            <person name="Stavropoulos S."/>
            <person name="Stone C."/>
            <person name="Strader C."/>
            <person name="Tesfaye S."/>
            <person name="Thomson T."/>
            <person name="Thoulutsang Y."/>
            <person name="Thoulutsang D."/>
            <person name="Topham K."/>
            <person name="Topping I."/>
            <person name="Tsamla T."/>
            <person name="Vassiliev H."/>
            <person name="Vo A."/>
            <person name="Wangchuk T."/>
            <person name="Wangdi T."/>
            <person name="Weiand M."/>
            <person name="Wilkinson J."/>
            <person name="Wilson A."/>
            <person name="Yadav S."/>
            <person name="Young G."/>
            <person name="Yu Q."/>
            <person name="Zembek L."/>
            <person name="Zhong D."/>
            <person name="Zimmer A."/>
            <person name="Zwirko Z."/>
            <person name="Jaffe D.B."/>
            <person name="Alvarez P."/>
            <person name="Brockman W."/>
            <person name="Butler J."/>
            <person name="Chin C."/>
            <person name="Gnerre S."/>
            <person name="Grabherr M."/>
            <person name="Kleber M."/>
            <person name="Mauceli E."/>
            <person name="MacCallum I."/>
        </authorList>
    </citation>
    <scope>NUCLEOTIDE SEQUENCE [LARGE SCALE GENOMIC DNA]</scope>
    <source>
        <strain evidence="9">Tucson 14030-0811.24</strain>
    </source>
</reference>
<keyword evidence="2" id="KW-0812">Transmembrane</keyword>
<dbReference type="Gene3D" id="2.60.60.20">
    <property type="entry name" value="PLAT/LH2 domain"/>
    <property type="match status" value="1"/>
</dbReference>
<sequence length="836" mass="97051">MSCEPKMSLRFCKDPERPVEIAPNSHLVFMAEVTSKCMDLNYRYVNWSIYDITNKHHLLTIPAGTLRIGSQYDYKLTMISALDRNVRNTTQQSVRGVDHETFTPHIHCCRNCELGMFARNNSINLMAICDDCQGFMPRFEWWVSIGGEAHKLLSKLNHLVAYHDVDYLAIKLKMFQPNGLMSETERILKQNTGPKDGQCTIYPQKGIEAKTIFTIDCRGYQTDYPPLVYRYMIDIGVIDSNVPYERYQLPLPATDALYISICDALDMCNEFHVHVHVQPLNVQPASMFRANERLKTDHQLRGLLINVPDMLSQGQWNRAFVRSLVSAKHIKSSYDGTLVYSYLVNEEMITSVQLEQMSVLAVNMLSHLTPVNYRGAALMATVFAKLSDIFKITIVDLDWLHQDGYSSMTAMYVFFLSILSTASERHPRAMCRVEEELCFRAQKRRHEDTLPYDQLTALRINYWLKCTWNLYKCVYYLGFLASKRHFPHDDTFVVRKGGISYQVNVTGVDSNVHDLTIETIDFQQHITLSKNLLNELKDTLQHNTLLFQIISQNTNHNMFWWYPETLPSVSHVLIVHAFSPEKYLRSVLATYMRGIVAYQRHSMLQCNVQKEKVITEDLQLTLNGELLVMVVTGGQTFGGTTSNVTLYFKSVGRDQVTYHIQQDPMRPRLTRNSTIKLTLDRGPIVLPTRLAFGIDRSGRYPSWYCRSVTIVDLERHVQQFFVVNRWIERGTTRFLRSPYYTHGRKRKPPFTWCQRFCYYLEELFINWYMVKPILGPWLTSTNPYALNRFERSCVFLCKLSITIALANISFGRSAKRIIMDDLHVELIVIRCLVKRH</sequence>
<dbReference type="EMBL" id="CH963913">
    <property type="protein sequence ID" value="EDW77450.2"/>
    <property type="molecule type" value="Genomic_DNA"/>
</dbReference>
<name>B4MZ54_DROWI</name>
<evidence type="ECO:0000259" key="7">
    <source>
        <dbReference type="PROSITE" id="PS50095"/>
    </source>
</evidence>
<evidence type="ECO:0000256" key="1">
    <source>
        <dbReference type="ARBA" id="ARBA00004370"/>
    </source>
</evidence>
<evidence type="ECO:0000256" key="3">
    <source>
        <dbReference type="ARBA" id="ARBA00022737"/>
    </source>
</evidence>